<feature type="compositionally biased region" description="Low complexity" evidence="1">
    <location>
        <begin position="46"/>
        <end position="85"/>
    </location>
</feature>
<gene>
    <name evidence="2" type="ORF">TBRA_LOCUS14370</name>
</gene>
<sequence length="238" mass="26171">MALRLLLKVKNYNKLCGDLLVLKLVKKSSYACAQFIQPEPELRPGATTASSSSSSTTTATATATADLSSSSHSPSSSASSSSSDAELAVPAGAHSAADRQPSSSSSARCRSRRHGSSDAAPSRLPIRLSADHSAPPPPSADDDDHLSLLHDVCGSERRWYRTAHSRRRRRAKRRYELRALRLEFLKRERHESDTHARRRACRFVRLVNDDLKNSTLTIRASLHYNMYDRLCVATAATI</sequence>
<accession>A0A6H5J0F0</accession>
<feature type="region of interest" description="Disordered" evidence="1">
    <location>
        <begin position="42"/>
        <end position="146"/>
    </location>
</feature>
<evidence type="ECO:0000313" key="2">
    <source>
        <dbReference type="EMBL" id="CAB0042766.1"/>
    </source>
</evidence>
<feature type="compositionally biased region" description="Low complexity" evidence="1">
    <location>
        <begin position="98"/>
        <end position="108"/>
    </location>
</feature>
<reference evidence="2 3" key="1">
    <citation type="submission" date="2020-02" db="EMBL/GenBank/DDBJ databases">
        <authorList>
            <person name="Ferguson B K."/>
        </authorList>
    </citation>
    <scope>NUCLEOTIDE SEQUENCE [LARGE SCALE GENOMIC DNA]</scope>
</reference>
<protein>
    <submittedName>
        <fullName evidence="2">Uncharacterized protein</fullName>
    </submittedName>
</protein>
<dbReference type="AlphaFoldDB" id="A0A6H5J0F0"/>
<evidence type="ECO:0000256" key="1">
    <source>
        <dbReference type="SAM" id="MobiDB-lite"/>
    </source>
</evidence>
<proteinExistence type="predicted"/>
<evidence type="ECO:0000313" key="3">
    <source>
        <dbReference type="Proteomes" id="UP000479190"/>
    </source>
</evidence>
<name>A0A6H5J0F0_9HYME</name>
<organism evidence="2 3">
    <name type="scientific">Trichogramma brassicae</name>
    <dbReference type="NCBI Taxonomy" id="86971"/>
    <lineage>
        <taxon>Eukaryota</taxon>
        <taxon>Metazoa</taxon>
        <taxon>Ecdysozoa</taxon>
        <taxon>Arthropoda</taxon>
        <taxon>Hexapoda</taxon>
        <taxon>Insecta</taxon>
        <taxon>Pterygota</taxon>
        <taxon>Neoptera</taxon>
        <taxon>Endopterygota</taxon>
        <taxon>Hymenoptera</taxon>
        <taxon>Apocrita</taxon>
        <taxon>Proctotrupomorpha</taxon>
        <taxon>Chalcidoidea</taxon>
        <taxon>Trichogrammatidae</taxon>
        <taxon>Trichogramma</taxon>
    </lineage>
</organism>
<dbReference type="Proteomes" id="UP000479190">
    <property type="component" value="Unassembled WGS sequence"/>
</dbReference>
<keyword evidence="3" id="KW-1185">Reference proteome</keyword>
<dbReference type="EMBL" id="CADCXV010001216">
    <property type="protein sequence ID" value="CAB0042766.1"/>
    <property type="molecule type" value="Genomic_DNA"/>
</dbReference>